<keyword evidence="2" id="KW-1185">Reference proteome</keyword>
<evidence type="ECO:0008006" key="3">
    <source>
        <dbReference type="Google" id="ProtNLM"/>
    </source>
</evidence>
<evidence type="ECO:0000313" key="1">
    <source>
        <dbReference type="EMBL" id="KAK7362363.1"/>
    </source>
</evidence>
<accession>A0AAN9N337</accession>
<sequence length="181" mass="20054">MVEKGCFSWISHQKAYQRINLGRNLDFVRRKLGNPVRFLVRYCPSSGHSTHNVVGEEFGVGIFEHGPLYTLTTFGSRGVAVTGTLVATTDDSRMLQILEVTSPVKIHDSAVEAEDKMHGDLLTLNQLKGYLGFSARIKARLVIVVAVNLKDVDFYIKFDDDVHTTVLVAKSLFSATDALNP</sequence>
<reference evidence="1 2" key="1">
    <citation type="submission" date="2024-01" db="EMBL/GenBank/DDBJ databases">
        <title>The genomes of 5 underutilized Papilionoideae crops provide insights into root nodulation and disease resistanc.</title>
        <authorList>
            <person name="Jiang F."/>
        </authorList>
    </citation>
    <scope>NUCLEOTIDE SEQUENCE [LARGE SCALE GENOMIC DNA]</scope>
    <source>
        <strain evidence="1">LVBAO_FW01</strain>
        <tissue evidence="1">Leaves</tissue>
    </source>
</reference>
<evidence type="ECO:0000313" key="2">
    <source>
        <dbReference type="Proteomes" id="UP001367508"/>
    </source>
</evidence>
<proteinExistence type="predicted"/>
<dbReference type="Proteomes" id="UP001367508">
    <property type="component" value="Unassembled WGS sequence"/>
</dbReference>
<dbReference type="AlphaFoldDB" id="A0AAN9N337"/>
<comment type="caution">
    <text evidence="1">The sequence shown here is derived from an EMBL/GenBank/DDBJ whole genome shotgun (WGS) entry which is preliminary data.</text>
</comment>
<name>A0AAN9N337_CANGL</name>
<dbReference type="EMBL" id="JAYMYQ010000001">
    <property type="protein sequence ID" value="KAK7362363.1"/>
    <property type="molecule type" value="Genomic_DNA"/>
</dbReference>
<organism evidence="1 2">
    <name type="scientific">Canavalia gladiata</name>
    <name type="common">Sword bean</name>
    <name type="synonym">Dolichos gladiatus</name>
    <dbReference type="NCBI Taxonomy" id="3824"/>
    <lineage>
        <taxon>Eukaryota</taxon>
        <taxon>Viridiplantae</taxon>
        <taxon>Streptophyta</taxon>
        <taxon>Embryophyta</taxon>
        <taxon>Tracheophyta</taxon>
        <taxon>Spermatophyta</taxon>
        <taxon>Magnoliopsida</taxon>
        <taxon>eudicotyledons</taxon>
        <taxon>Gunneridae</taxon>
        <taxon>Pentapetalae</taxon>
        <taxon>rosids</taxon>
        <taxon>fabids</taxon>
        <taxon>Fabales</taxon>
        <taxon>Fabaceae</taxon>
        <taxon>Papilionoideae</taxon>
        <taxon>50 kb inversion clade</taxon>
        <taxon>NPAAA clade</taxon>
        <taxon>indigoferoid/millettioid clade</taxon>
        <taxon>Phaseoleae</taxon>
        <taxon>Canavalia</taxon>
    </lineage>
</organism>
<protein>
    <recommendedName>
        <fullName evidence="3">Hexosyltransferase</fullName>
    </recommendedName>
</protein>
<gene>
    <name evidence="1" type="ORF">VNO77_04474</name>
</gene>